<dbReference type="EMBL" id="DAAGBS010000049">
    <property type="protein sequence ID" value="HAB2402248.1"/>
    <property type="molecule type" value="Genomic_DNA"/>
</dbReference>
<dbReference type="EMBL" id="DAAHAT010000014">
    <property type="protein sequence ID" value="HAB5339427.1"/>
    <property type="molecule type" value="Genomic_DNA"/>
</dbReference>
<evidence type="ECO:0000313" key="15">
    <source>
        <dbReference type="EMBL" id="HAB1856152.1"/>
    </source>
</evidence>
<evidence type="ECO:0000313" key="19">
    <source>
        <dbReference type="EMBL" id="HAB3920759.1"/>
    </source>
</evidence>
<evidence type="ECO:0000313" key="17">
    <source>
        <dbReference type="EMBL" id="HAB2051198.1"/>
    </source>
</evidence>
<keyword evidence="3" id="KW-0597">Phosphoprotein</keyword>
<dbReference type="EMBL" id="DAAGVH010000007">
    <property type="protein sequence ID" value="HAB4702717.1"/>
    <property type="molecule type" value="Genomic_DNA"/>
</dbReference>
<dbReference type="GO" id="GO:0000155">
    <property type="term" value="F:phosphorelay sensor kinase activity"/>
    <property type="evidence" value="ECO:0007669"/>
    <property type="project" value="TreeGrafter"/>
</dbReference>
<evidence type="ECO:0000313" key="29">
    <source>
        <dbReference type="EMBL" id="HAB5577339.1"/>
    </source>
</evidence>
<dbReference type="EMBL" id="DAAHBW010000026">
    <property type="protein sequence ID" value="HAB5577339.1"/>
    <property type="molecule type" value="Genomic_DNA"/>
</dbReference>
<evidence type="ECO:0000313" key="33">
    <source>
        <dbReference type="EMBL" id="HAE1291228.1"/>
    </source>
</evidence>
<dbReference type="EMBL" id="DAAGWH010000010">
    <property type="protein sequence ID" value="HAB4818979.1"/>
    <property type="molecule type" value="Genomic_DNA"/>
</dbReference>
<dbReference type="EMBL" id="DAAGYA010000004">
    <property type="protein sequence ID" value="HAB4983501.1"/>
    <property type="molecule type" value="Genomic_DNA"/>
</dbReference>
<evidence type="ECO:0000313" key="14">
    <source>
        <dbReference type="EMBL" id="HAB1634440.1"/>
    </source>
</evidence>
<dbReference type="PRINTS" id="PR00344">
    <property type="entry name" value="BCTRLSENSOR"/>
</dbReference>
<evidence type="ECO:0000256" key="3">
    <source>
        <dbReference type="ARBA" id="ARBA00022553"/>
    </source>
</evidence>
<evidence type="ECO:0000313" key="21">
    <source>
        <dbReference type="EMBL" id="HAB4491525.1"/>
    </source>
</evidence>
<evidence type="ECO:0000313" key="12">
    <source>
        <dbReference type="EMBL" id="HAB1444060.1"/>
    </source>
</evidence>
<keyword evidence="5" id="KW-0418">Kinase</keyword>
<evidence type="ECO:0000313" key="37">
    <source>
        <dbReference type="Proteomes" id="UP000307695"/>
    </source>
</evidence>
<dbReference type="GO" id="GO:0004721">
    <property type="term" value="F:phosphoprotein phosphatase activity"/>
    <property type="evidence" value="ECO:0007669"/>
    <property type="project" value="TreeGrafter"/>
</dbReference>
<dbReference type="EMBL" id="AAHGAG010000011">
    <property type="protein sequence ID" value="EBV6812986.1"/>
    <property type="molecule type" value="Genomic_DNA"/>
</dbReference>
<dbReference type="EMBL" id="DAAHJF010000009">
    <property type="protein sequence ID" value="HAB6331510.1"/>
    <property type="molecule type" value="Genomic_DNA"/>
</dbReference>
<evidence type="ECO:0000313" key="32">
    <source>
        <dbReference type="EMBL" id="HAB6331510.1"/>
    </source>
</evidence>
<dbReference type="EMBL" id="DAAGPX010000014">
    <property type="protein sequence ID" value="HAB4077591.1"/>
    <property type="molecule type" value="Genomic_DNA"/>
</dbReference>
<evidence type="ECO:0000313" key="30">
    <source>
        <dbReference type="EMBL" id="HAB5697197.1"/>
    </source>
</evidence>
<reference evidence="10" key="3">
    <citation type="submission" date="2018-07" db="EMBL/GenBank/DDBJ databases">
        <authorList>
            <consortium name="NARMS: The National Antimicrobial Resistance Monitoring System"/>
        </authorList>
    </citation>
    <scope>NUCLEOTIDE SEQUENCE [LARGE SCALE GENOMIC DNA]</scope>
    <source>
        <strain evidence="10">FSIS11808084</strain>
    </source>
</reference>
<dbReference type="EMBL" id="DAAFUS010000024">
    <property type="protein sequence ID" value="HAB1444060.1"/>
    <property type="molecule type" value="Genomic_DNA"/>
</dbReference>
<dbReference type="Proteomes" id="UP000839897">
    <property type="component" value="Unassembled WGS sequence"/>
</dbReference>
<evidence type="ECO:0000313" key="10">
    <source>
        <dbReference type="EMBL" id="ECU0430279.1"/>
    </source>
</evidence>
<dbReference type="EMBL" id="DAAHDM010000007">
    <property type="protein sequence ID" value="HAB5697197.1"/>
    <property type="molecule type" value="Genomic_DNA"/>
</dbReference>
<dbReference type="GO" id="GO:0016036">
    <property type="term" value="P:cellular response to phosphate starvation"/>
    <property type="evidence" value="ECO:0007669"/>
    <property type="project" value="TreeGrafter"/>
</dbReference>
<evidence type="ECO:0000313" key="20">
    <source>
        <dbReference type="EMBL" id="HAB4077591.1"/>
    </source>
</evidence>
<dbReference type="EMBL" id="DAAQXP010000029">
    <property type="protein sequence ID" value="HAE1291228.1"/>
    <property type="molecule type" value="Genomic_DNA"/>
</dbReference>
<dbReference type="EMBL" id="DAAFXA010000009">
    <property type="protein sequence ID" value="HAB1856152.1"/>
    <property type="molecule type" value="Genomic_DNA"/>
</dbReference>
<dbReference type="EMBL" id="DAAHGZ010000107">
    <property type="protein sequence ID" value="HAB6082244.1"/>
    <property type="molecule type" value="Genomic_DNA"/>
</dbReference>
<dbReference type="SUPFAM" id="SSF55874">
    <property type="entry name" value="ATPase domain of HSP90 chaperone/DNA topoisomerase II/histidine kinase"/>
    <property type="match status" value="1"/>
</dbReference>
<evidence type="ECO:0000313" key="26">
    <source>
        <dbReference type="EMBL" id="HAB5193215.1"/>
    </source>
</evidence>
<evidence type="ECO:0000256" key="2">
    <source>
        <dbReference type="ARBA" id="ARBA00012438"/>
    </source>
</evidence>
<dbReference type="EMBL" id="DAAGTR010000006">
    <property type="protein sequence ID" value="HAB4513921.1"/>
    <property type="molecule type" value="Genomic_DNA"/>
</dbReference>
<dbReference type="EMBL" id="DAAGOU010000049">
    <property type="protein sequence ID" value="HAB3920759.1"/>
    <property type="molecule type" value="Genomic_DNA"/>
</dbReference>
<evidence type="ECO:0000313" key="23">
    <source>
        <dbReference type="EMBL" id="HAB4702717.1"/>
    </source>
</evidence>
<organism evidence="26">
    <name type="scientific">Salmonella enterica subsp. enterica serovar Mbandaka</name>
    <dbReference type="NCBI Taxonomy" id="192954"/>
    <lineage>
        <taxon>Bacteria</taxon>
        <taxon>Pseudomonadati</taxon>
        <taxon>Pseudomonadota</taxon>
        <taxon>Gammaproteobacteria</taxon>
        <taxon>Enterobacterales</taxon>
        <taxon>Enterobacteriaceae</taxon>
        <taxon>Salmonella</taxon>
    </lineage>
</organism>
<reference evidence="26" key="1">
    <citation type="journal article" date="2018" name="Genome Biol.">
        <title>SKESA: strategic k-mer extension for scrupulous assemblies.</title>
        <authorList>
            <person name="Souvorov A."/>
            <person name="Agarwala R."/>
            <person name="Lipman D.J."/>
        </authorList>
    </citation>
    <scope>NUCLEOTIDE SEQUENCE</scope>
    <source>
        <strain evidence="26">Salmonella enterica</strain>
    </source>
</reference>
<evidence type="ECO:0000313" key="36">
    <source>
        <dbReference type="EMBL" id="TLB95899.1"/>
    </source>
</evidence>
<dbReference type="EMBL" id="AAKORV010000009">
    <property type="protein sequence ID" value="ECU0430279.1"/>
    <property type="molecule type" value="Genomic_DNA"/>
</dbReference>
<proteinExistence type="predicted"/>
<dbReference type="EMBL" id="DAAGTN010000004">
    <property type="protein sequence ID" value="HAB4491525.1"/>
    <property type="molecule type" value="Genomic_DNA"/>
</dbReference>
<dbReference type="InterPro" id="IPR005467">
    <property type="entry name" value="His_kinase_dom"/>
</dbReference>
<evidence type="ECO:0000256" key="5">
    <source>
        <dbReference type="ARBA" id="ARBA00022777"/>
    </source>
</evidence>
<keyword evidence="4" id="KW-0808">Transferase</keyword>
<feature type="domain" description="Histidine kinase" evidence="7">
    <location>
        <begin position="1"/>
        <end position="93"/>
    </location>
</feature>
<evidence type="ECO:0000313" key="31">
    <source>
        <dbReference type="EMBL" id="HAB6082244.1"/>
    </source>
</evidence>
<reference evidence="26" key="6">
    <citation type="submission" date="2019-10" db="EMBL/GenBank/DDBJ databases">
        <authorList>
            <consortium name="NCBI Pathogen Detection Project"/>
        </authorList>
    </citation>
    <scope>NUCLEOTIDE SEQUENCE</scope>
    <source>
        <strain evidence="26">Salmonella enterica</strain>
    </source>
</reference>
<dbReference type="PANTHER" id="PTHR45453:SF1">
    <property type="entry name" value="PHOSPHATE REGULON SENSOR PROTEIN PHOR"/>
    <property type="match status" value="1"/>
</dbReference>
<dbReference type="EMBL" id="DAAFYN010000033">
    <property type="protein sequence ID" value="HAB2032616.1"/>
    <property type="molecule type" value="Genomic_DNA"/>
</dbReference>
<dbReference type="EMBL" id="DAAFYQ010000065">
    <property type="protein sequence ID" value="HAB2051198.1"/>
    <property type="molecule type" value="Genomic_DNA"/>
</dbReference>
<dbReference type="SMART" id="SM00387">
    <property type="entry name" value="HATPase_c"/>
    <property type="match status" value="1"/>
</dbReference>
<evidence type="ECO:0000313" key="27">
    <source>
        <dbReference type="EMBL" id="HAB5266856.1"/>
    </source>
</evidence>
<evidence type="ECO:0000259" key="7">
    <source>
        <dbReference type="PROSITE" id="PS50109"/>
    </source>
</evidence>
<gene>
    <name evidence="9" type="ORF">AA04_18760</name>
    <name evidence="10" type="ORF">C9711_18335</name>
    <name evidence="11" type="ORF">D0214_04470</name>
    <name evidence="36" type="ORF">E2E95_19135</name>
    <name evidence="33" type="ORF">G2930_10035</name>
    <name evidence="34" type="ORF">G2969_12185</name>
    <name evidence="25" type="ORF">GB044_03415</name>
    <name evidence="23" type="ORF">GB065_15575</name>
    <name evidence="26" type="ORF">GB089_12655</name>
    <name evidence="17" type="ORF">GB150_16190</name>
    <name evidence="29" type="ORF">GB153_11145</name>
    <name evidence="30" type="ORF">GB170_06970</name>
    <name evidence="18" type="ORF">GB242_14850</name>
    <name evidence="16" type="ORF">GB347_12170</name>
    <name evidence="35" type="ORF">GB351_13360</name>
    <name evidence="27" type="ORF">GB415_13365</name>
    <name evidence="14" type="ORF">GB461_17300</name>
    <name evidence="28" type="ORF">GB615_13880</name>
    <name evidence="32" type="ORF">GBS40_16990</name>
    <name evidence="31" type="ORF">GBV33_21325</name>
    <name evidence="19" type="ORF">GBV98_17080</name>
    <name evidence="13" type="ORF">GBW74_13320</name>
    <name evidence="12" type="ORF">GBX16_10195</name>
    <name evidence="20" type="ORF">GBX60_12445</name>
    <name evidence="15" type="ORF">GBY72_12080</name>
    <name evidence="21" type="ORF">GBY76_08310</name>
    <name evidence="24" type="ORF">GBY89_12840</name>
    <name evidence="22" type="ORF">GBZ00_10550</name>
    <name evidence="8" type="ORF">OL14_13895</name>
</gene>
<evidence type="ECO:0000313" key="24">
    <source>
        <dbReference type="EMBL" id="HAB4818979.1"/>
    </source>
</evidence>
<evidence type="ECO:0000313" key="16">
    <source>
        <dbReference type="EMBL" id="HAB2032616.1"/>
    </source>
</evidence>
<comment type="catalytic activity">
    <reaction evidence="1">
        <text>ATP + protein L-histidine = ADP + protein N-phospho-L-histidine.</text>
        <dbReference type="EC" id="2.7.13.3"/>
    </reaction>
</comment>
<dbReference type="EMBL" id="AAHFUD010000007">
    <property type="protein sequence ID" value="EBV6110709.1"/>
    <property type="molecule type" value="Genomic_DNA"/>
</dbReference>
<dbReference type="GO" id="GO:0005886">
    <property type="term" value="C:plasma membrane"/>
    <property type="evidence" value="ECO:0007669"/>
    <property type="project" value="TreeGrafter"/>
</dbReference>
<dbReference type="EMBL" id="DAAGZN010000019">
    <property type="protein sequence ID" value="HAB5193215.1"/>
    <property type="molecule type" value="Genomic_DNA"/>
</dbReference>
<evidence type="ECO:0000313" key="22">
    <source>
        <dbReference type="EMBL" id="HAB4513921.1"/>
    </source>
</evidence>
<reference evidence="8" key="2">
    <citation type="submission" date="2018-07" db="EMBL/GenBank/DDBJ databases">
        <authorList>
            <consortium name="GenomeTrakr network: Whole genome sequencing for foodborne pathogen traceback"/>
        </authorList>
    </citation>
    <scope>NUCLEOTIDE SEQUENCE</scope>
    <source>
        <strain evidence="11">FSIS11813077</strain>
        <strain evidence="9">FSW0086</strain>
        <strain evidence="8">NY-30482</strain>
    </source>
</reference>
<keyword evidence="6" id="KW-0902">Two-component regulatory system</keyword>
<comment type="caution">
    <text evidence="26">The sequence shown here is derived from an EMBL/GenBank/DDBJ whole genome shotgun (WGS) entry which is preliminary data.</text>
</comment>
<dbReference type="EMBL" id="DAAFVC010000008">
    <property type="protein sequence ID" value="HAB1634440.1"/>
    <property type="molecule type" value="Genomic_DNA"/>
</dbReference>
<evidence type="ECO:0000313" key="11">
    <source>
        <dbReference type="EMBL" id="ECV0873460.1"/>
    </source>
</evidence>
<dbReference type="InterPro" id="IPR003594">
    <property type="entry name" value="HATPase_dom"/>
</dbReference>
<evidence type="ECO:0000313" key="18">
    <source>
        <dbReference type="EMBL" id="HAB2402248.1"/>
    </source>
</evidence>
<dbReference type="EC" id="2.7.13.3" evidence="2"/>
<dbReference type="EMBL" id="DAAFUV010000045">
    <property type="protein sequence ID" value="HAB1593239.1"/>
    <property type="molecule type" value="Genomic_DNA"/>
</dbReference>
<accession>A0A418ZFF0</accession>
<dbReference type="InterPro" id="IPR050351">
    <property type="entry name" value="BphY/WalK/GraS-like"/>
</dbReference>
<evidence type="ECO:0000313" key="28">
    <source>
        <dbReference type="EMBL" id="HAB5339427.1"/>
    </source>
</evidence>
<evidence type="ECO:0000313" key="9">
    <source>
        <dbReference type="EMBL" id="EBV6812986.1"/>
    </source>
</evidence>
<evidence type="ECO:0000256" key="6">
    <source>
        <dbReference type="ARBA" id="ARBA00023012"/>
    </source>
</evidence>
<dbReference type="Pfam" id="PF02518">
    <property type="entry name" value="HATPase_c"/>
    <property type="match status" value="1"/>
</dbReference>
<dbReference type="PANTHER" id="PTHR45453">
    <property type="entry name" value="PHOSPHATE REGULON SENSOR PROTEIN PHOR"/>
    <property type="match status" value="1"/>
</dbReference>
<dbReference type="Gene3D" id="3.30.565.10">
    <property type="entry name" value="Histidine kinase-like ATPase, C-terminal domain"/>
    <property type="match status" value="1"/>
</dbReference>
<dbReference type="PROSITE" id="PS50109">
    <property type="entry name" value="HIS_KIN"/>
    <property type="match status" value="1"/>
</dbReference>
<evidence type="ECO:0000313" key="35">
    <source>
        <dbReference type="EMBL" id="HAF8088392.1"/>
    </source>
</evidence>
<dbReference type="EMBL" id="DAAQZL010000022">
    <property type="protein sequence ID" value="HAE1541347.1"/>
    <property type="molecule type" value="Genomic_DNA"/>
</dbReference>
<evidence type="ECO:0000256" key="4">
    <source>
        <dbReference type="ARBA" id="ARBA00022679"/>
    </source>
</evidence>
<protein>
    <recommendedName>
        <fullName evidence="2">histidine kinase</fullName>
        <ecNumber evidence="2">2.7.13.3</ecNumber>
    </recommendedName>
</protein>
<evidence type="ECO:0000313" key="13">
    <source>
        <dbReference type="EMBL" id="HAB1593239.1"/>
    </source>
</evidence>
<name>A0A418ZFF0_SALET</name>
<dbReference type="EMBL" id="SMQU01000009">
    <property type="protein sequence ID" value="TLB95899.1"/>
    <property type="molecule type" value="Genomic_DNA"/>
</dbReference>
<dbReference type="EMBL" id="DAAHAD010000031">
    <property type="protein sequence ID" value="HAB5266856.1"/>
    <property type="molecule type" value="Genomic_DNA"/>
</dbReference>
<dbReference type="AlphaFoldDB" id="A0A418ZFF0"/>
<reference evidence="36 37" key="4">
    <citation type="journal article" date="2019" name="Foodborne Pathog. Dis.">
        <title>Whole Genome Sequencing Analysis of Nontyphoidal Salmonella enterica of Chicken Meat and Human Origin Under Surveillance in Sri Lanka.</title>
        <authorList>
            <person name="Tay M.Y.F."/>
            <person name="Pathirage S."/>
            <person name="Chandrasekaran L."/>
            <person name="Wickramasuriya U."/>
            <person name="Sadeepanie N."/>
            <person name="Waidyarathna K.D.K."/>
            <person name="Liyanage L.D.C."/>
            <person name="Seow K.L.G."/>
            <person name="Hendriksen R.S."/>
            <person name="Takeuchi M.T."/>
            <person name="Schlundt J."/>
        </authorList>
    </citation>
    <scope>NUCLEOTIDE SEQUENCE [LARGE SCALE GENOMIC DNA]</scope>
    <source>
        <strain evidence="36 37">SL_63_S360</strain>
    </source>
</reference>
<reference evidence="36" key="5">
    <citation type="submission" date="2019-03" db="EMBL/GenBank/DDBJ databases">
        <authorList>
            <person name="Tay M."/>
        </authorList>
    </citation>
    <scope>NUCLEOTIDE SEQUENCE</scope>
    <source>
        <strain evidence="36">SL_63_S360</strain>
    </source>
</reference>
<dbReference type="EMBL" id="AAKSTH010000004">
    <property type="protein sequence ID" value="ECV0873460.1"/>
    <property type="molecule type" value="Genomic_DNA"/>
</dbReference>
<evidence type="ECO:0000256" key="1">
    <source>
        <dbReference type="ARBA" id="ARBA00000085"/>
    </source>
</evidence>
<dbReference type="InterPro" id="IPR036890">
    <property type="entry name" value="HATPase_C_sf"/>
</dbReference>
<dbReference type="InterPro" id="IPR004358">
    <property type="entry name" value="Sig_transdc_His_kin-like_C"/>
</dbReference>
<dbReference type="Proteomes" id="UP000307695">
    <property type="component" value="Unassembled WGS sequence"/>
</dbReference>
<dbReference type="EMBL" id="DAAWIZ010000054">
    <property type="protein sequence ID" value="HAF8088392.1"/>
    <property type="molecule type" value="Genomic_DNA"/>
</dbReference>
<evidence type="ECO:0000313" key="25">
    <source>
        <dbReference type="EMBL" id="HAB4983501.1"/>
    </source>
</evidence>
<evidence type="ECO:0000313" key="8">
    <source>
        <dbReference type="EMBL" id="EBV6110709.1"/>
    </source>
</evidence>
<sequence>MLRRAISNLLSNTMRYTPPGKTITLRIKEADDQIHIIVENPGTPIAPEHLPRLFDRFYRVDPSRQRKGEGRGIGLAIVKSIVIAHQGKVSVTSATAHEMMNNGDAFAHQQMAQTQKPSAPTTVENATPFSEMDDYEKAMVIHQSMNNAHSFSHEIQAEEHHKQIKRN</sequence>
<evidence type="ECO:0000313" key="34">
    <source>
        <dbReference type="EMBL" id="HAE1541347.1"/>
    </source>
</evidence>